<dbReference type="InterPro" id="IPR008969">
    <property type="entry name" value="CarboxyPept-like_regulatory"/>
</dbReference>
<feature type="domain" description="OmpA-like" evidence="8">
    <location>
        <begin position="524"/>
        <end position="655"/>
    </location>
</feature>
<dbReference type="PRINTS" id="PR01021">
    <property type="entry name" value="OMPADOMAIN"/>
</dbReference>
<reference evidence="9 10" key="1">
    <citation type="submission" date="2019-09" db="EMBL/GenBank/DDBJ databases">
        <title>Genomes of Cryomorphaceae.</title>
        <authorList>
            <person name="Bowman J.P."/>
        </authorList>
    </citation>
    <scope>NUCLEOTIDE SEQUENCE [LARGE SCALE GENOMIC DNA]</scope>
    <source>
        <strain evidence="9 10">KCTC 52047</strain>
    </source>
</reference>
<organism evidence="9 10">
    <name type="scientific">Salibacter halophilus</name>
    <dbReference type="NCBI Taxonomy" id="1803916"/>
    <lineage>
        <taxon>Bacteria</taxon>
        <taxon>Pseudomonadati</taxon>
        <taxon>Bacteroidota</taxon>
        <taxon>Flavobacteriia</taxon>
        <taxon>Flavobacteriales</taxon>
        <taxon>Salibacteraceae</taxon>
        <taxon>Salibacter</taxon>
    </lineage>
</organism>
<name>A0A6N6M4R6_9FLAO</name>
<feature type="repeat" description="TPR" evidence="4">
    <location>
        <begin position="95"/>
        <end position="128"/>
    </location>
</feature>
<comment type="caution">
    <text evidence="9">The sequence shown here is derived from an EMBL/GenBank/DDBJ whole genome shotgun (WGS) entry which is preliminary data.</text>
</comment>
<keyword evidence="4" id="KW-0802">TPR repeat</keyword>
<dbReference type="OrthoDB" id="9809364at2"/>
<dbReference type="Gene3D" id="3.30.1330.60">
    <property type="entry name" value="OmpA-like domain"/>
    <property type="match status" value="1"/>
</dbReference>
<dbReference type="InterPro" id="IPR036737">
    <property type="entry name" value="OmpA-like_sf"/>
</dbReference>
<dbReference type="InterPro" id="IPR006664">
    <property type="entry name" value="OMP_bac"/>
</dbReference>
<evidence type="ECO:0000313" key="10">
    <source>
        <dbReference type="Proteomes" id="UP000435357"/>
    </source>
</evidence>
<dbReference type="EMBL" id="WACR01000011">
    <property type="protein sequence ID" value="KAB1062698.1"/>
    <property type="molecule type" value="Genomic_DNA"/>
</dbReference>
<dbReference type="PROSITE" id="PS50005">
    <property type="entry name" value="TPR"/>
    <property type="match status" value="1"/>
</dbReference>
<dbReference type="PROSITE" id="PS51123">
    <property type="entry name" value="OMPA_2"/>
    <property type="match status" value="1"/>
</dbReference>
<feature type="region of interest" description="Disordered" evidence="6">
    <location>
        <begin position="624"/>
        <end position="689"/>
    </location>
</feature>
<dbReference type="Gene3D" id="2.60.40.1120">
    <property type="entry name" value="Carboxypeptidase-like, regulatory domain"/>
    <property type="match status" value="1"/>
</dbReference>
<feature type="signal peptide" evidence="7">
    <location>
        <begin position="1"/>
        <end position="23"/>
    </location>
</feature>
<dbReference type="CDD" id="cd07185">
    <property type="entry name" value="OmpA_C-like"/>
    <property type="match status" value="1"/>
</dbReference>
<dbReference type="SUPFAM" id="SSF103088">
    <property type="entry name" value="OmpA-like"/>
    <property type="match status" value="1"/>
</dbReference>
<sequence>MSGIKSASGLVLLFLFVQLTSFAQKDYTGEADAAFKNYSFHQAIEMYKKAYSKEKKFAEKKRILFKIGQSYFYLQDNEMAENWLSKADKAGYSNPEVKYFLAESLRKQGKFEEALVEYKNYKELAPDDKRGQRGIKSCELAQEWKDNPTRYEVRPEQLLNSKQADFAPVYADKRYDEIIFTSTREGSTGNSIDPNTGQNYSSLFYSKQDRKGKWMVPTLLEGLSMEESNEGGATMDKRYRTLFFTRCIDKKNSDMGCDIYTAKQRGRSYAEPEMVPIDKPDSNVVGHPSMGLDDEYMFFASDMPGGKGGKDIWFVKYDSRKRTWGEPVNVEGVNTDGDEMYPFIREDGNLYFASNGHPGMGGLDIFKSTRQGKSDSWGEVENMQYPMNSSSNDFGIIFEGSEEKGFFSSDRSGGRGGDDIWSFRIPPLKFVIDGMVSDVETGEPIPNATIEMKGTDGSTVQVTTDELGYYQFDKKEGSDERYVKANTSYTLLVSADGYLNGKGQETTVGVQQSTRFKHDFKLQSIKQDEIEFPEVRYDLGEWELQVNDSVNSKDSLDYLYQVLVDNPNIVVELMAHTDTRGSAASNQTLSQKRAQSCVDYLISKGIAAERMEAKGYGENEPRISDAEIAKLPTKEEKEAAHQKNRRTTFRVIRDDYVPKDNGDSGDQEPQMNDEGEQPMEGEGSETDSE</sequence>
<evidence type="ECO:0000256" key="3">
    <source>
        <dbReference type="ARBA" id="ARBA00023237"/>
    </source>
</evidence>
<protein>
    <submittedName>
        <fullName evidence="9">OmpA family protein</fullName>
    </submittedName>
</protein>
<feature type="compositionally biased region" description="Basic and acidic residues" evidence="6">
    <location>
        <begin position="651"/>
        <end position="662"/>
    </location>
</feature>
<dbReference type="Proteomes" id="UP000435357">
    <property type="component" value="Unassembled WGS sequence"/>
</dbReference>
<evidence type="ECO:0000256" key="4">
    <source>
        <dbReference type="PROSITE-ProRule" id="PRU00339"/>
    </source>
</evidence>
<feature type="chain" id="PRO_5027054780" evidence="7">
    <location>
        <begin position="24"/>
        <end position="689"/>
    </location>
</feature>
<keyword evidence="3" id="KW-0998">Cell outer membrane</keyword>
<dbReference type="InterPro" id="IPR006665">
    <property type="entry name" value="OmpA-like"/>
</dbReference>
<evidence type="ECO:0000256" key="6">
    <source>
        <dbReference type="SAM" id="MobiDB-lite"/>
    </source>
</evidence>
<dbReference type="PANTHER" id="PTHR30329:SF21">
    <property type="entry name" value="LIPOPROTEIN YIAD-RELATED"/>
    <property type="match status" value="1"/>
</dbReference>
<feature type="compositionally biased region" description="Acidic residues" evidence="6">
    <location>
        <begin position="663"/>
        <end position="689"/>
    </location>
</feature>
<evidence type="ECO:0000256" key="2">
    <source>
        <dbReference type="ARBA" id="ARBA00023136"/>
    </source>
</evidence>
<evidence type="ECO:0000256" key="7">
    <source>
        <dbReference type="SAM" id="SignalP"/>
    </source>
</evidence>
<dbReference type="SUPFAM" id="SSF48452">
    <property type="entry name" value="TPR-like"/>
    <property type="match status" value="1"/>
</dbReference>
<dbReference type="RefSeq" id="WP_151169666.1">
    <property type="nucleotide sequence ID" value="NZ_WACR01000011.1"/>
</dbReference>
<gene>
    <name evidence="9" type="ORF">F3059_12190</name>
</gene>
<dbReference type="InterPro" id="IPR011990">
    <property type="entry name" value="TPR-like_helical_dom_sf"/>
</dbReference>
<keyword evidence="7" id="KW-0732">Signal</keyword>
<dbReference type="Pfam" id="PF07676">
    <property type="entry name" value="PD40"/>
    <property type="match status" value="1"/>
</dbReference>
<dbReference type="SUPFAM" id="SSF49464">
    <property type="entry name" value="Carboxypeptidase regulatory domain-like"/>
    <property type="match status" value="1"/>
</dbReference>
<dbReference type="InterPro" id="IPR050330">
    <property type="entry name" value="Bact_OuterMem_StrucFunc"/>
</dbReference>
<dbReference type="InterPro" id="IPR011659">
    <property type="entry name" value="WD40"/>
</dbReference>
<keyword evidence="10" id="KW-1185">Reference proteome</keyword>
<proteinExistence type="predicted"/>
<dbReference type="InterPro" id="IPR019734">
    <property type="entry name" value="TPR_rpt"/>
</dbReference>
<dbReference type="GO" id="GO:0009279">
    <property type="term" value="C:cell outer membrane"/>
    <property type="evidence" value="ECO:0007669"/>
    <property type="project" value="UniProtKB-SubCell"/>
</dbReference>
<keyword evidence="2 5" id="KW-0472">Membrane</keyword>
<comment type="subcellular location">
    <subcellularLocation>
        <location evidence="1">Cell outer membrane</location>
    </subcellularLocation>
</comment>
<evidence type="ECO:0000313" key="9">
    <source>
        <dbReference type="EMBL" id="KAB1062698.1"/>
    </source>
</evidence>
<feature type="compositionally biased region" description="Basic and acidic residues" evidence="6">
    <location>
        <begin position="624"/>
        <end position="641"/>
    </location>
</feature>
<dbReference type="PANTHER" id="PTHR30329">
    <property type="entry name" value="STATOR ELEMENT OF FLAGELLAR MOTOR COMPLEX"/>
    <property type="match status" value="1"/>
</dbReference>
<dbReference type="AlphaFoldDB" id="A0A6N6M4R6"/>
<evidence type="ECO:0000256" key="5">
    <source>
        <dbReference type="PROSITE-ProRule" id="PRU00473"/>
    </source>
</evidence>
<evidence type="ECO:0000256" key="1">
    <source>
        <dbReference type="ARBA" id="ARBA00004442"/>
    </source>
</evidence>
<dbReference type="Gene3D" id="1.25.40.10">
    <property type="entry name" value="Tetratricopeptide repeat domain"/>
    <property type="match status" value="1"/>
</dbReference>
<accession>A0A6N6M4R6</accession>
<evidence type="ECO:0000259" key="8">
    <source>
        <dbReference type="PROSITE" id="PS51123"/>
    </source>
</evidence>
<dbReference type="Pfam" id="PF13620">
    <property type="entry name" value="CarboxypepD_reg"/>
    <property type="match status" value="1"/>
</dbReference>
<dbReference type="Pfam" id="PF00691">
    <property type="entry name" value="OmpA"/>
    <property type="match status" value="1"/>
</dbReference>